<comment type="caution">
    <text evidence="1">The sequence shown here is derived from an EMBL/GenBank/DDBJ whole genome shotgun (WGS) entry which is preliminary data.</text>
</comment>
<evidence type="ECO:0000313" key="1">
    <source>
        <dbReference type="EMBL" id="CAB9523076.1"/>
    </source>
</evidence>
<gene>
    <name evidence="1" type="ORF">SEMRO_1375_G267290.1</name>
</gene>
<protein>
    <submittedName>
        <fullName evidence="1">Uncharacterized protein</fullName>
    </submittedName>
</protein>
<feature type="non-terminal residue" evidence="1">
    <location>
        <position position="1"/>
    </location>
</feature>
<accession>A0A9N8HRA6</accession>
<dbReference type="EMBL" id="CAICTM010001373">
    <property type="protein sequence ID" value="CAB9523076.1"/>
    <property type="molecule type" value="Genomic_DNA"/>
</dbReference>
<sequence length="148" mass="16485">ERTMEKSEREGDSMMMWEVSSLGDVKSAATEIGSNQQEAFVLSGDDAFVIHSMNNLPAEASCLWRPPSSIARSLLLLESSPISVWRLRSNPGILGMVLEWQDIVSVCQPPQQDWDAGQLYASLKKMRQPCSAMDYPPTIYMIGEDEVS</sequence>
<name>A0A9N8HRA6_9STRA</name>
<dbReference type="AlphaFoldDB" id="A0A9N8HRA6"/>
<dbReference type="Proteomes" id="UP001153069">
    <property type="component" value="Unassembled WGS sequence"/>
</dbReference>
<proteinExistence type="predicted"/>
<keyword evidence="2" id="KW-1185">Reference proteome</keyword>
<reference evidence="1" key="1">
    <citation type="submission" date="2020-06" db="EMBL/GenBank/DDBJ databases">
        <authorList>
            <consortium name="Plant Systems Biology data submission"/>
        </authorList>
    </citation>
    <scope>NUCLEOTIDE SEQUENCE</scope>
    <source>
        <strain evidence="1">D6</strain>
    </source>
</reference>
<organism evidence="1 2">
    <name type="scientific">Seminavis robusta</name>
    <dbReference type="NCBI Taxonomy" id="568900"/>
    <lineage>
        <taxon>Eukaryota</taxon>
        <taxon>Sar</taxon>
        <taxon>Stramenopiles</taxon>
        <taxon>Ochrophyta</taxon>
        <taxon>Bacillariophyta</taxon>
        <taxon>Bacillariophyceae</taxon>
        <taxon>Bacillariophycidae</taxon>
        <taxon>Naviculales</taxon>
        <taxon>Naviculaceae</taxon>
        <taxon>Seminavis</taxon>
    </lineage>
</organism>
<evidence type="ECO:0000313" key="2">
    <source>
        <dbReference type="Proteomes" id="UP001153069"/>
    </source>
</evidence>